<comment type="caution">
    <text evidence="2">The sequence shown here is derived from an EMBL/GenBank/DDBJ whole genome shotgun (WGS) entry which is preliminary data.</text>
</comment>
<dbReference type="AlphaFoldDB" id="A0A918D993"/>
<keyword evidence="3" id="KW-1185">Reference proteome</keyword>
<accession>A0A918D993</accession>
<evidence type="ECO:0000313" key="3">
    <source>
        <dbReference type="Proteomes" id="UP000600365"/>
    </source>
</evidence>
<protein>
    <submittedName>
        <fullName evidence="2">Uncharacterized protein</fullName>
    </submittedName>
</protein>
<proteinExistence type="predicted"/>
<evidence type="ECO:0000313" key="2">
    <source>
        <dbReference type="EMBL" id="GGN88500.1"/>
    </source>
</evidence>
<dbReference type="Proteomes" id="UP000600365">
    <property type="component" value="Unassembled WGS sequence"/>
</dbReference>
<name>A0A918D993_9ACTN</name>
<dbReference type="EMBL" id="BMMM01000021">
    <property type="protein sequence ID" value="GGN88500.1"/>
    <property type="molecule type" value="Genomic_DNA"/>
</dbReference>
<evidence type="ECO:0000256" key="1">
    <source>
        <dbReference type="SAM" id="MobiDB-lite"/>
    </source>
</evidence>
<reference evidence="2 3" key="1">
    <citation type="journal article" date="2014" name="Int. J. Syst. Evol. Microbiol.">
        <title>Complete genome sequence of Corynebacterium casei LMG S-19264T (=DSM 44701T), isolated from a smear-ripened cheese.</title>
        <authorList>
            <consortium name="US DOE Joint Genome Institute (JGI-PGF)"/>
            <person name="Walter F."/>
            <person name="Albersmeier A."/>
            <person name="Kalinowski J."/>
            <person name="Ruckert C."/>
        </authorList>
    </citation>
    <scope>NUCLEOTIDE SEQUENCE [LARGE SCALE GENOMIC DNA]</scope>
    <source>
        <strain evidence="2 3">CGMCC 4.7111</strain>
    </source>
</reference>
<feature type="region of interest" description="Disordered" evidence="1">
    <location>
        <begin position="1"/>
        <end position="24"/>
    </location>
</feature>
<gene>
    <name evidence="2" type="ORF">GCM10011579_082310</name>
</gene>
<organism evidence="2 3">
    <name type="scientific">Streptomyces albiflavescens</name>
    <dbReference type="NCBI Taxonomy" id="1623582"/>
    <lineage>
        <taxon>Bacteria</taxon>
        <taxon>Bacillati</taxon>
        <taxon>Actinomycetota</taxon>
        <taxon>Actinomycetes</taxon>
        <taxon>Kitasatosporales</taxon>
        <taxon>Streptomycetaceae</taxon>
        <taxon>Streptomyces</taxon>
    </lineage>
</organism>
<feature type="region of interest" description="Disordered" evidence="1">
    <location>
        <begin position="92"/>
        <end position="112"/>
    </location>
</feature>
<sequence>MRLSTPFDAVDANRPGRDGRVPSGARMRRVGGSLALLRLRTRLRAAAVDRDCIRRLPSPPAAAALRRCGAAALRRCGAAALRRCGGPPGVALEGHESARQRGKTTGGAGVADPDMLSMALHLREQEMSLRDIAAKPVITTGKEKGQHPSPATVVRMLRDHDEQNAQAVVNT</sequence>